<accession>A0A812ZP49</accession>
<dbReference type="OrthoDB" id="407414at2759"/>
<reference evidence="1" key="1">
    <citation type="submission" date="2021-02" db="EMBL/GenBank/DDBJ databases">
        <authorList>
            <person name="Dougan E. K."/>
            <person name="Rhodes N."/>
            <person name="Thang M."/>
            <person name="Chan C."/>
        </authorList>
    </citation>
    <scope>NUCLEOTIDE SEQUENCE</scope>
</reference>
<dbReference type="PANTHER" id="PTHR14614:SF109">
    <property type="entry name" value="RIBOSOMAL LYSINE N-METHYLTRANSFERASE 5"/>
    <property type="match status" value="1"/>
</dbReference>
<dbReference type="CDD" id="cd02440">
    <property type="entry name" value="AdoMet_MTases"/>
    <property type="match status" value="1"/>
</dbReference>
<gene>
    <name evidence="1" type="primary">CaMKMT</name>
    <name evidence="1" type="ORF">SNEC2469_LOCUS25194</name>
</gene>
<name>A0A812ZP49_9DINO</name>
<dbReference type="Gene3D" id="3.40.50.150">
    <property type="entry name" value="Vaccinia Virus protein VP39"/>
    <property type="match status" value="1"/>
</dbReference>
<organism evidence="1 2">
    <name type="scientific">Symbiodinium necroappetens</name>
    <dbReference type="NCBI Taxonomy" id="1628268"/>
    <lineage>
        <taxon>Eukaryota</taxon>
        <taxon>Sar</taxon>
        <taxon>Alveolata</taxon>
        <taxon>Dinophyceae</taxon>
        <taxon>Suessiales</taxon>
        <taxon>Symbiodiniaceae</taxon>
        <taxon>Symbiodinium</taxon>
    </lineage>
</organism>
<dbReference type="Proteomes" id="UP000601435">
    <property type="component" value="Unassembled WGS sequence"/>
</dbReference>
<dbReference type="EMBL" id="CAJNJA010049353">
    <property type="protein sequence ID" value="CAE7836788.1"/>
    <property type="molecule type" value="Genomic_DNA"/>
</dbReference>
<evidence type="ECO:0000313" key="1">
    <source>
        <dbReference type="EMBL" id="CAE7836788.1"/>
    </source>
</evidence>
<evidence type="ECO:0000313" key="2">
    <source>
        <dbReference type="Proteomes" id="UP000601435"/>
    </source>
</evidence>
<dbReference type="InterPro" id="IPR029063">
    <property type="entry name" value="SAM-dependent_MTases_sf"/>
</dbReference>
<sequence length="258" mass="27897">MTDLSGSVLVLNTLQDNDRVGERKRFQLQGGHVDICEELGSSLDDSPLEGADVANLPYSVYSNTLWDGSLLLASFLRSQPWRVRGQRVLEIGAGLGLPSIVAAAMGGHVIATEQSPLDLLRREVCRNKEVVAAGGGSIDVQELDWAESPEHVSQRLGSFDVVLGCDILAGVKPGTAHFRQILDIVQSVGTAWAACFLTWVPRCGVEIGRLMAAVETSLPGWKATFLNGSVLEAAYRTDGAEMLLLTRSRRLHSMNELD</sequence>
<proteinExistence type="predicted"/>
<keyword evidence="2" id="KW-1185">Reference proteome</keyword>
<comment type="caution">
    <text evidence="1">The sequence shown here is derived from an EMBL/GenBank/DDBJ whole genome shotgun (WGS) entry which is preliminary data.</text>
</comment>
<dbReference type="Pfam" id="PF10294">
    <property type="entry name" value="Methyltransf_16"/>
    <property type="match status" value="1"/>
</dbReference>
<dbReference type="AlphaFoldDB" id="A0A812ZP49"/>
<protein>
    <submittedName>
        <fullName evidence="1">CaMKMT protein</fullName>
    </submittedName>
</protein>
<dbReference type="InterPro" id="IPR019410">
    <property type="entry name" value="Methyltransf_16"/>
</dbReference>
<dbReference type="SUPFAM" id="SSF53335">
    <property type="entry name" value="S-adenosyl-L-methionine-dependent methyltransferases"/>
    <property type="match status" value="1"/>
</dbReference>
<dbReference type="PANTHER" id="PTHR14614">
    <property type="entry name" value="HEPATOCELLULAR CARCINOMA-ASSOCIATED ANTIGEN"/>
    <property type="match status" value="1"/>
</dbReference>